<evidence type="ECO:0000313" key="3">
    <source>
        <dbReference type="Proteomes" id="UP001211907"/>
    </source>
</evidence>
<comment type="caution">
    <text evidence="2">The sequence shown here is derived from an EMBL/GenBank/DDBJ whole genome shotgun (WGS) entry which is preliminary data.</text>
</comment>
<organism evidence="2 3">
    <name type="scientific">Physocladia obscura</name>
    <dbReference type="NCBI Taxonomy" id="109957"/>
    <lineage>
        <taxon>Eukaryota</taxon>
        <taxon>Fungi</taxon>
        <taxon>Fungi incertae sedis</taxon>
        <taxon>Chytridiomycota</taxon>
        <taxon>Chytridiomycota incertae sedis</taxon>
        <taxon>Chytridiomycetes</taxon>
        <taxon>Chytridiales</taxon>
        <taxon>Chytriomycetaceae</taxon>
        <taxon>Physocladia</taxon>
    </lineage>
</organism>
<sequence>MANSENQIDATVDLRLLLGVFKRATSVGSDDWVHDFKRTAQLGVALFSGQSAAELESKRAAALSKRISDAYGKFIVKANNKSSFRIGSVIDHCAAKMSDLSPLELIPSDLTMVLIGTAGAGKSTIAECLGADTRGGVSLGSGLTIECKKYEVPASGKKFEVLDTPGIPRGSAAKQVDVMNIILESISALKGPRAYIIVWPGGDGGRIPFELGYLIKTIIAICGEIPTSMALLVNKASHHEVDAWDVSNRMLAVASMGMDTFAVARMGFCLNHSPINNEYLKRIAIAAVAMLEPSSMRLTQTTVRKQHLVDEVEIVDARWGVSEVAVDLFCWFLAKAELSLISTNSDGRVELLDKKLFELKVEAYFKLGEAEFIKGVHGVLADGAQKIIVGVGAAFRKFGIVISGCVGNAFSTAFKLVLWAPAM</sequence>
<proteinExistence type="predicted"/>
<dbReference type="InterPro" id="IPR006073">
    <property type="entry name" value="GTP-bd"/>
</dbReference>
<feature type="domain" description="G" evidence="1">
    <location>
        <begin position="112"/>
        <end position="181"/>
    </location>
</feature>
<keyword evidence="3" id="KW-1185">Reference proteome</keyword>
<feature type="non-terminal residue" evidence="2">
    <location>
        <position position="423"/>
    </location>
</feature>
<dbReference type="AlphaFoldDB" id="A0AAD5SLR5"/>
<dbReference type="SUPFAM" id="SSF52540">
    <property type="entry name" value="P-loop containing nucleoside triphosphate hydrolases"/>
    <property type="match status" value="1"/>
</dbReference>
<name>A0AAD5SLR5_9FUNG</name>
<accession>A0AAD5SLR5</accession>
<reference evidence="2" key="1">
    <citation type="submission" date="2020-05" db="EMBL/GenBank/DDBJ databases">
        <title>Phylogenomic resolution of chytrid fungi.</title>
        <authorList>
            <person name="Stajich J.E."/>
            <person name="Amses K."/>
            <person name="Simmons R."/>
            <person name="Seto K."/>
            <person name="Myers J."/>
            <person name="Bonds A."/>
            <person name="Quandt C.A."/>
            <person name="Barry K."/>
            <person name="Liu P."/>
            <person name="Grigoriev I."/>
            <person name="Longcore J.E."/>
            <person name="James T.Y."/>
        </authorList>
    </citation>
    <scope>NUCLEOTIDE SEQUENCE</scope>
    <source>
        <strain evidence="2">JEL0513</strain>
    </source>
</reference>
<evidence type="ECO:0000313" key="2">
    <source>
        <dbReference type="EMBL" id="KAJ3079869.1"/>
    </source>
</evidence>
<dbReference type="CDD" id="cd00882">
    <property type="entry name" value="Ras_like_GTPase"/>
    <property type="match status" value="1"/>
</dbReference>
<dbReference type="GO" id="GO:0005525">
    <property type="term" value="F:GTP binding"/>
    <property type="evidence" value="ECO:0007669"/>
    <property type="project" value="InterPro"/>
</dbReference>
<evidence type="ECO:0000259" key="1">
    <source>
        <dbReference type="Pfam" id="PF01926"/>
    </source>
</evidence>
<dbReference type="InterPro" id="IPR027417">
    <property type="entry name" value="P-loop_NTPase"/>
</dbReference>
<dbReference type="Pfam" id="PF01926">
    <property type="entry name" value="MMR_HSR1"/>
    <property type="match status" value="1"/>
</dbReference>
<dbReference type="Gene3D" id="3.40.50.300">
    <property type="entry name" value="P-loop containing nucleotide triphosphate hydrolases"/>
    <property type="match status" value="1"/>
</dbReference>
<dbReference type="EMBL" id="JADGJH010005631">
    <property type="protein sequence ID" value="KAJ3079869.1"/>
    <property type="molecule type" value="Genomic_DNA"/>
</dbReference>
<dbReference type="Proteomes" id="UP001211907">
    <property type="component" value="Unassembled WGS sequence"/>
</dbReference>
<gene>
    <name evidence="2" type="ORF">HK100_010294</name>
</gene>
<protein>
    <recommendedName>
        <fullName evidence="1">G domain-containing protein</fullName>
    </recommendedName>
</protein>